<gene>
    <name evidence="1" type="ORF">PMACD_LOCUS15409</name>
</gene>
<reference evidence="1" key="1">
    <citation type="submission" date="2021-02" db="EMBL/GenBank/DDBJ databases">
        <authorList>
            <person name="Steward A R."/>
        </authorList>
    </citation>
    <scope>NUCLEOTIDE SEQUENCE</scope>
</reference>
<protein>
    <submittedName>
        <fullName evidence="1">Uncharacterized protein</fullName>
    </submittedName>
</protein>
<proteinExistence type="predicted"/>
<organism evidence="1 2">
    <name type="scientific">Pieris macdunnoughi</name>
    <dbReference type="NCBI Taxonomy" id="345717"/>
    <lineage>
        <taxon>Eukaryota</taxon>
        <taxon>Metazoa</taxon>
        <taxon>Ecdysozoa</taxon>
        <taxon>Arthropoda</taxon>
        <taxon>Hexapoda</taxon>
        <taxon>Insecta</taxon>
        <taxon>Pterygota</taxon>
        <taxon>Neoptera</taxon>
        <taxon>Endopterygota</taxon>
        <taxon>Lepidoptera</taxon>
        <taxon>Glossata</taxon>
        <taxon>Ditrysia</taxon>
        <taxon>Papilionoidea</taxon>
        <taxon>Pieridae</taxon>
        <taxon>Pierinae</taxon>
        <taxon>Pieris</taxon>
    </lineage>
</organism>
<evidence type="ECO:0000313" key="2">
    <source>
        <dbReference type="Proteomes" id="UP000663880"/>
    </source>
</evidence>
<keyword evidence="2" id="KW-1185">Reference proteome</keyword>
<accession>A0A821XRT7</accession>
<dbReference type="Proteomes" id="UP000663880">
    <property type="component" value="Unassembled WGS sequence"/>
</dbReference>
<comment type="caution">
    <text evidence="1">The sequence shown here is derived from an EMBL/GenBank/DDBJ whole genome shotgun (WGS) entry which is preliminary data.</text>
</comment>
<evidence type="ECO:0000313" key="1">
    <source>
        <dbReference type="EMBL" id="CAF4948151.1"/>
    </source>
</evidence>
<sequence length="118" mass="13152">MDRKISARSLFLVQSVLDKNEEKNVVESQNNQSFRNACNDLFDQPSTSGVIGDSCPAPTEISSINKDIFVEEGKENIPCQQFTNDDILCCDDVSMENKCCSNEPILCELVSVYWSTSS</sequence>
<dbReference type="AlphaFoldDB" id="A0A821XRT7"/>
<dbReference type="EMBL" id="CAJOBZ010000070">
    <property type="protein sequence ID" value="CAF4948151.1"/>
    <property type="molecule type" value="Genomic_DNA"/>
</dbReference>
<name>A0A821XRT7_9NEOP</name>